<reference evidence="4 5" key="1">
    <citation type="submission" date="2016-06" db="UniProtKB">
        <authorList>
            <consortium name="WormBaseParasite"/>
        </authorList>
    </citation>
    <scope>IDENTIFICATION</scope>
</reference>
<name>A0A183D7L2_9BILA</name>
<dbReference type="EMBL" id="UYRT01010354">
    <property type="protein sequence ID" value="VDK49055.1"/>
    <property type="molecule type" value="Genomic_DNA"/>
</dbReference>
<evidence type="ECO:0000313" key="3">
    <source>
        <dbReference type="Proteomes" id="UP000271098"/>
    </source>
</evidence>
<proteinExistence type="predicted"/>
<keyword evidence="3" id="KW-1185">Reference proteome</keyword>
<dbReference type="AlphaFoldDB" id="A0A183D7L2"/>
<accession>A0A183D7L2</accession>
<dbReference type="EMBL" id="UYRT01009198">
    <property type="protein sequence ID" value="VDK46835.1"/>
    <property type="molecule type" value="Genomic_DNA"/>
</dbReference>
<evidence type="ECO:0000313" key="1">
    <source>
        <dbReference type="EMBL" id="VDK46835.1"/>
    </source>
</evidence>
<evidence type="ECO:0000313" key="4">
    <source>
        <dbReference type="WBParaSite" id="GPUH_0000471001-mRNA-1"/>
    </source>
</evidence>
<evidence type="ECO:0000313" key="2">
    <source>
        <dbReference type="EMBL" id="VDK49055.1"/>
    </source>
</evidence>
<evidence type="ECO:0000313" key="5">
    <source>
        <dbReference type="WBParaSite" id="GPUH_0000510701-mRNA-1"/>
    </source>
</evidence>
<dbReference type="WBParaSite" id="GPUH_0000510701-mRNA-1">
    <property type="protein sequence ID" value="GPUH_0000510701-mRNA-1"/>
    <property type="gene ID" value="GPUH_0000510701"/>
</dbReference>
<dbReference type="WBParaSite" id="GPUH_0000471001-mRNA-1">
    <property type="protein sequence ID" value="GPUH_0000471001-mRNA-1"/>
    <property type="gene ID" value="GPUH_0000471001"/>
</dbReference>
<protein>
    <submittedName>
        <fullName evidence="4 5">Cytochrome P450</fullName>
    </submittedName>
</protein>
<sequence length="53" mass="6144">MALLVIAAVFILHVFIYYLYKEYIVLRYKYPPGPLPLPLVGNFLQVVDRTKAC</sequence>
<organism evidence="4">
    <name type="scientific">Gongylonema pulchrum</name>
    <dbReference type="NCBI Taxonomy" id="637853"/>
    <lineage>
        <taxon>Eukaryota</taxon>
        <taxon>Metazoa</taxon>
        <taxon>Ecdysozoa</taxon>
        <taxon>Nematoda</taxon>
        <taxon>Chromadorea</taxon>
        <taxon>Rhabditida</taxon>
        <taxon>Spirurina</taxon>
        <taxon>Spiruromorpha</taxon>
        <taxon>Spiruroidea</taxon>
        <taxon>Gongylonematidae</taxon>
        <taxon>Gongylonema</taxon>
    </lineage>
</organism>
<dbReference type="Proteomes" id="UP000271098">
    <property type="component" value="Unassembled WGS sequence"/>
</dbReference>
<reference evidence="1 3" key="2">
    <citation type="submission" date="2018-11" db="EMBL/GenBank/DDBJ databases">
        <authorList>
            <consortium name="Pathogen Informatics"/>
        </authorList>
    </citation>
    <scope>NUCLEOTIDE SEQUENCE [LARGE SCALE GENOMIC DNA]</scope>
</reference>
<gene>
    <name evidence="1" type="ORF">GPUH_LOCUS4703</name>
    <name evidence="2" type="ORF">GPUH_LOCUS5100</name>
</gene>